<reference evidence="1 2" key="1">
    <citation type="journal article" date="2013" name="Front. Microbiol.">
        <title>Comparative genomic analyses of the cyanobacterium, Lyngbya aestuarii BL J, a powerful hydrogen producer.</title>
        <authorList>
            <person name="Kothari A."/>
            <person name="Vaughn M."/>
            <person name="Garcia-Pichel F."/>
        </authorList>
    </citation>
    <scope>NUCLEOTIDE SEQUENCE [LARGE SCALE GENOMIC DNA]</scope>
    <source>
        <strain evidence="1 2">BL J</strain>
    </source>
</reference>
<sequence length="190" mass="22165">MNLEELDIWFSGDQRRTLTSLLRKRVGLTRIRAEYFVRLWVYLLVKQKQEHQPHLKPPLAELEFPQEAIACTQREAAKLFYCDSERGSDRAAGMMLDKLERLGLIKKFFDGTTTCIEIQPMLDVMSLSNPRQQQPQQPVQVQPDAFDPRCDTIPIANQLAPYYNWMYGTTDAVPHRLAQHLRHFAQQYST</sequence>
<dbReference type="EMBL" id="AUZM01000066">
    <property type="protein sequence ID" value="ERT05152.1"/>
    <property type="molecule type" value="Genomic_DNA"/>
</dbReference>
<accession>U7QD67</accession>
<dbReference type="Proteomes" id="UP000017127">
    <property type="component" value="Unassembled WGS sequence"/>
</dbReference>
<protein>
    <submittedName>
        <fullName evidence="1">Uncharacterized protein</fullName>
    </submittedName>
</protein>
<keyword evidence="2" id="KW-1185">Reference proteome</keyword>
<proteinExistence type="predicted"/>
<gene>
    <name evidence="1" type="ORF">M595_4910</name>
</gene>
<evidence type="ECO:0000313" key="1">
    <source>
        <dbReference type="EMBL" id="ERT05152.1"/>
    </source>
</evidence>
<evidence type="ECO:0000313" key="2">
    <source>
        <dbReference type="Proteomes" id="UP000017127"/>
    </source>
</evidence>
<name>U7QD67_9CYAN</name>
<dbReference type="AlphaFoldDB" id="U7QD67"/>
<feature type="non-terminal residue" evidence="1">
    <location>
        <position position="190"/>
    </location>
</feature>
<comment type="caution">
    <text evidence="1">The sequence shown here is derived from an EMBL/GenBank/DDBJ whole genome shotgun (WGS) entry which is preliminary data.</text>
</comment>
<organism evidence="1 2">
    <name type="scientific">Lyngbya aestuarii BL J</name>
    <dbReference type="NCBI Taxonomy" id="1348334"/>
    <lineage>
        <taxon>Bacteria</taxon>
        <taxon>Bacillati</taxon>
        <taxon>Cyanobacteriota</taxon>
        <taxon>Cyanophyceae</taxon>
        <taxon>Oscillatoriophycideae</taxon>
        <taxon>Oscillatoriales</taxon>
        <taxon>Microcoleaceae</taxon>
        <taxon>Lyngbya</taxon>
    </lineage>
</organism>